<evidence type="ECO:0000313" key="2">
    <source>
        <dbReference type="EMBL" id="EST49534.1"/>
    </source>
</evidence>
<dbReference type="VEuPathDB" id="GiardiaDB:SS50377_20685"/>
<organism evidence="2">
    <name type="scientific">Spironucleus salmonicida</name>
    <dbReference type="NCBI Taxonomy" id="348837"/>
    <lineage>
        <taxon>Eukaryota</taxon>
        <taxon>Metamonada</taxon>
        <taxon>Diplomonadida</taxon>
        <taxon>Hexamitidae</taxon>
        <taxon>Hexamitinae</taxon>
        <taxon>Spironucleus</taxon>
    </lineage>
</organism>
<dbReference type="AlphaFoldDB" id="V6M7T1"/>
<sequence length="434" mass="49693">MNSSLSSTLSQSRKQRAIALLQNSTQKQQKINITEPQFHTINLLIPQQYSPGAGLDVESTRHTFKLPKVLDPLLYNGAVTIRQVHTQIAMNYLEQFQLPEELLQNFMKQVLSQIENGAELYPKVVFATPQQVAVKQRILDLQKQKKIDLITSTEVKEFSIQKSQPKQVQEEKYLFSPKINDYQFTERPKPEKKVVVQMDNFQPQINQKSEILAQKRQQNFVQNPTGYSDFQKAKVCKLAEKYNEDYDFKPKITTLAKELEVTEKVVQRQFLMLKEANAKLSAKVKQSKTLTHSFQPQINSKTVEDRVPIELSYLLPRREFAAPSDLPEEEFSYNPKINENAAQLALQKRSRDAQNGQKNKKNQPAANPLQTSTPRPKAEIDAFYENLYQKGVEIQEFRKELADVAESTAVILASSVHTCQRSRELTGVARGAPE</sequence>
<reference evidence="2 3" key="1">
    <citation type="journal article" date="2014" name="PLoS Genet.">
        <title>The Genome of Spironucleus salmonicida Highlights a Fish Pathogen Adapted to Fluctuating Environments.</title>
        <authorList>
            <person name="Xu F."/>
            <person name="Jerlstrom-Hultqvist J."/>
            <person name="Einarsson E."/>
            <person name="Astvaldsson A."/>
            <person name="Svard S.G."/>
            <person name="Andersson J.O."/>
        </authorList>
    </citation>
    <scope>NUCLEOTIDE SEQUENCE</scope>
    <source>
        <strain evidence="3">ATCC 50377</strain>
    </source>
</reference>
<evidence type="ECO:0000313" key="3">
    <source>
        <dbReference type="EMBL" id="KAH0577334.1"/>
    </source>
</evidence>
<protein>
    <submittedName>
        <fullName evidence="2">Uncharacterized protein</fullName>
    </submittedName>
</protein>
<name>V6M7T1_9EUKA</name>
<dbReference type="Proteomes" id="UP000018208">
    <property type="component" value="Unassembled WGS sequence"/>
</dbReference>
<keyword evidence="4" id="KW-1185">Reference proteome</keyword>
<feature type="compositionally biased region" description="Polar residues" evidence="1">
    <location>
        <begin position="353"/>
        <end position="374"/>
    </location>
</feature>
<feature type="region of interest" description="Disordered" evidence="1">
    <location>
        <begin position="346"/>
        <end position="375"/>
    </location>
</feature>
<gene>
    <name evidence="2" type="ORF">SS50377_10138</name>
    <name evidence="3" type="ORF">SS50377_20685</name>
</gene>
<dbReference type="EMBL" id="KI545949">
    <property type="protein sequence ID" value="EST49534.1"/>
    <property type="molecule type" value="Genomic_DNA"/>
</dbReference>
<dbReference type="EMBL" id="AUWU02000001">
    <property type="protein sequence ID" value="KAH0577334.1"/>
    <property type="molecule type" value="Genomic_DNA"/>
</dbReference>
<accession>V6M7T1</accession>
<proteinExistence type="predicted"/>
<evidence type="ECO:0000313" key="4">
    <source>
        <dbReference type="Proteomes" id="UP000018208"/>
    </source>
</evidence>
<evidence type="ECO:0000256" key="1">
    <source>
        <dbReference type="SAM" id="MobiDB-lite"/>
    </source>
</evidence>
<reference evidence="3" key="2">
    <citation type="submission" date="2020-12" db="EMBL/GenBank/DDBJ databases">
        <title>New Spironucleus salmonicida genome in near-complete chromosomes.</title>
        <authorList>
            <person name="Xu F."/>
            <person name="Kurt Z."/>
            <person name="Jimenez-Gonzalez A."/>
            <person name="Astvaldsson A."/>
            <person name="Andersson J.O."/>
            <person name="Svard S.G."/>
        </authorList>
    </citation>
    <scope>NUCLEOTIDE SEQUENCE</scope>
    <source>
        <strain evidence="3">ATCC 50377</strain>
    </source>
</reference>